<feature type="region of interest" description="Disordered" evidence="12">
    <location>
        <begin position="241"/>
        <end position="268"/>
    </location>
</feature>
<keyword evidence="6" id="KW-0963">Cytoplasm</keyword>
<dbReference type="GO" id="GO:1990189">
    <property type="term" value="F:protein N-terminal-serine acetyltransferase activity"/>
    <property type="evidence" value="ECO:0007669"/>
    <property type="project" value="UniProtKB-EC"/>
</dbReference>
<gene>
    <name evidence="14" type="ORF">LEL_01148</name>
</gene>
<dbReference type="EC" id="2.3.1.257" evidence="4"/>
<organism evidence="14 15">
    <name type="scientific">Akanthomyces lecanii RCEF 1005</name>
    <dbReference type="NCBI Taxonomy" id="1081108"/>
    <lineage>
        <taxon>Eukaryota</taxon>
        <taxon>Fungi</taxon>
        <taxon>Dikarya</taxon>
        <taxon>Ascomycota</taxon>
        <taxon>Pezizomycotina</taxon>
        <taxon>Sordariomycetes</taxon>
        <taxon>Hypocreomycetidae</taxon>
        <taxon>Hypocreales</taxon>
        <taxon>Cordycipitaceae</taxon>
        <taxon>Akanthomyces</taxon>
        <taxon>Cordyceps confragosa</taxon>
    </lineage>
</organism>
<evidence type="ECO:0000256" key="10">
    <source>
        <dbReference type="ARBA" id="ARBA00047821"/>
    </source>
</evidence>
<dbReference type="InterPro" id="IPR000182">
    <property type="entry name" value="GNAT_dom"/>
</dbReference>
<sequence>MGAAPSTKRRRPRRRDTRAAQLAAADQAVAAANKLSNEHFTSEFIKPSDASWPAWTHPQTQESYTLSLRSPEDMDDGELTACFDIVERTSGDDYRGAAGGWHPLAKRAEMRSPGLRYILVTTTSHGRGAGGADQAQGEIRAFTSFMPTFEDSQPVVYCYEIHLLPEMERAGLGKILMDHVTTAADNIPTLEKTMLTCFVSNAHARRFYEKLGFDVDESSPRPRRLRDKVIEPEYVILCRRTNKGADQTDGGEHQEKRTKNTAGSGTGT</sequence>
<dbReference type="GO" id="GO:0010485">
    <property type="term" value="F:histone H4 acetyltransferase activity"/>
    <property type="evidence" value="ECO:0007669"/>
    <property type="project" value="InterPro"/>
</dbReference>
<evidence type="ECO:0000256" key="1">
    <source>
        <dbReference type="ARBA" id="ARBA00004123"/>
    </source>
</evidence>
<dbReference type="Proteomes" id="UP000076881">
    <property type="component" value="Unassembled WGS sequence"/>
</dbReference>
<comment type="caution">
    <text evidence="14">The sequence shown here is derived from an EMBL/GenBank/DDBJ whole genome shotgun (WGS) entry which is preliminary data.</text>
</comment>
<evidence type="ECO:0000256" key="2">
    <source>
        <dbReference type="ARBA" id="ARBA00004496"/>
    </source>
</evidence>
<dbReference type="PANTHER" id="PTHR20531">
    <property type="entry name" value="N-ALPHA-ACETYLTRANSFERASE 40"/>
    <property type="match status" value="1"/>
</dbReference>
<dbReference type="InterPro" id="IPR039949">
    <property type="entry name" value="NAA40"/>
</dbReference>
<dbReference type="OrthoDB" id="424551at2759"/>
<evidence type="ECO:0000256" key="5">
    <source>
        <dbReference type="ARBA" id="ARBA00015043"/>
    </source>
</evidence>
<evidence type="ECO:0000256" key="8">
    <source>
        <dbReference type="ARBA" id="ARBA00023242"/>
    </source>
</evidence>
<proteinExistence type="inferred from homology"/>
<keyword evidence="9 14" id="KW-0012">Acyltransferase</keyword>
<keyword evidence="15" id="KW-1185">Reference proteome</keyword>
<dbReference type="PROSITE" id="PS51186">
    <property type="entry name" value="GNAT"/>
    <property type="match status" value="1"/>
</dbReference>
<reference evidence="14 15" key="1">
    <citation type="journal article" date="2016" name="Genome Biol. Evol.">
        <title>Divergent and convergent evolution of fungal pathogenicity.</title>
        <authorList>
            <person name="Shang Y."/>
            <person name="Xiao G."/>
            <person name="Zheng P."/>
            <person name="Cen K."/>
            <person name="Zhan S."/>
            <person name="Wang C."/>
        </authorList>
    </citation>
    <scope>NUCLEOTIDE SEQUENCE [LARGE SCALE GENOMIC DNA]</scope>
    <source>
        <strain evidence="14 15">RCEF 1005</strain>
    </source>
</reference>
<comment type="subcellular location">
    <subcellularLocation>
        <location evidence="2">Cytoplasm</location>
    </subcellularLocation>
    <subcellularLocation>
        <location evidence="1">Nucleus</location>
    </subcellularLocation>
</comment>
<dbReference type="GO" id="GO:0005737">
    <property type="term" value="C:cytoplasm"/>
    <property type="evidence" value="ECO:0007669"/>
    <property type="project" value="UniProtKB-SubCell"/>
</dbReference>
<dbReference type="Gene3D" id="3.40.630.30">
    <property type="match status" value="1"/>
</dbReference>
<evidence type="ECO:0000256" key="11">
    <source>
        <dbReference type="ARBA" id="ARBA00049524"/>
    </source>
</evidence>
<keyword evidence="7 14" id="KW-0808">Transferase</keyword>
<evidence type="ECO:0000256" key="7">
    <source>
        <dbReference type="ARBA" id="ARBA00022679"/>
    </source>
</evidence>
<comment type="similarity">
    <text evidence="3">Belongs to the acetyltransferase family. NAA40 subfamily.</text>
</comment>
<protein>
    <recommendedName>
        <fullName evidence="5">N-alpha-acetyltransferase 40</fullName>
        <ecNumber evidence="4">2.3.1.257</ecNumber>
    </recommendedName>
</protein>
<evidence type="ECO:0000256" key="6">
    <source>
        <dbReference type="ARBA" id="ARBA00022490"/>
    </source>
</evidence>
<evidence type="ECO:0000256" key="4">
    <source>
        <dbReference type="ARBA" id="ARBA00012950"/>
    </source>
</evidence>
<evidence type="ECO:0000259" key="13">
    <source>
        <dbReference type="PROSITE" id="PS51186"/>
    </source>
</evidence>
<name>A0A168KEX4_CORDF</name>
<feature type="domain" description="N-acetyltransferase" evidence="13">
    <location>
        <begin position="66"/>
        <end position="241"/>
    </location>
</feature>
<evidence type="ECO:0000256" key="12">
    <source>
        <dbReference type="SAM" id="MobiDB-lite"/>
    </source>
</evidence>
<dbReference type="InterPro" id="IPR016181">
    <property type="entry name" value="Acyl_CoA_acyltransferase"/>
</dbReference>
<accession>A0A168KEX4</accession>
<feature type="compositionally biased region" description="Basic residues" evidence="12">
    <location>
        <begin position="7"/>
        <end position="16"/>
    </location>
</feature>
<evidence type="ECO:0000256" key="3">
    <source>
        <dbReference type="ARBA" id="ARBA00008870"/>
    </source>
</evidence>
<dbReference type="EMBL" id="AZHF01000001">
    <property type="protein sequence ID" value="OAA81603.1"/>
    <property type="molecule type" value="Genomic_DNA"/>
</dbReference>
<dbReference type="GO" id="GO:0005634">
    <property type="term" value="C:nucleus"/>
    <property type="evidence" value="ECO:0007669"/>
    <property type="project" value="UniProtKB-SubCell"/>
</dbReference>
<feature type="region of interest" description="Disordered" evidence="12">
    <location>
        <begin position="1"/>
        <end position="20"/>
    </location>
</feature>
<evidence type="ECO:0000313" key="14">
    <source>
        <dbReference type="EMBL" id="OAA81603.1"/>
    </source>
</evidence>
<comment type="catalytic activity">
    <reaction evidence="10">
        <text>N-terminal L-seryl-[histone H2A] + acetyl-CoA = N-terminal N(alpha)-acetyl-L-seryl-[histone H2A] + CoA + H(+)</text>
        <dbReference type="Rhea" id="RHEA:50600"/>
        <dbReference type="Rhea" id="RHEA-COMP:12742"/>
        <dbReference type="Rhea" id="RHEA-COMP:12744"/>
        <dbReference type="ChEBI" id="CHEBI:15378"/>
        <dbReference type="ChEBI" id="CHEBI:57287"/>
        <dbReference type="ChEBI" id="CHEBI:57288"/>
        <dbReference type="ChEBI" id="CHEBI:64738"/>
        <dbReference type="ChEBI" id="CHEBI:83690"/>
        <dbReference type="EC" id="2.3.1.257"/>
    </reaction>
</comment>
<dbReference type="PANTHER" id="PTHR20531:SF1">
    <property type="entry name" value="N-ALPHA-ACETYLTRANSFERASE 40"/>
    <property type="match status" value="1"/>
</dbReference>
<evidence type="ECO:0000313" key="15">
    <source>
        <dbReference type="Proteomes" id="UP000076881"/>
    </source>
</evidence>
<dbReference type="Pfam" id="PF00583">
    <property type="entry name" value="Acetyltransf_1"/>
    <property type="match status" value="1"/>
</dbReference>
<dbReference type="GO" id="GO:0043998">
    <property type="term" value="F:histone H2A acetyltransferase activity"/>
    <property type="evidence" value="ECO:0007669"/>
    <property type="project" value="InterPro"/>
</dbReference>
<dbReference type="AlphaFoldDB" id="A0A168KEX4"/>
<dbReference type="STRING" id="1081108.A0A168KEX4"/>
<keyword evidence="8" id="KW-0539">Nucleus</keyword>
<evidence type="ECO:0000256" key="9">
    <source>
        <dbReference type="ARBA" id="ARBA00023315"/>
    </source>
</evidence>
<dbReference type="SUPFAM" id="SSF55729">
    <property type="entry name" value="Acyl-CoA N-acyltransferases (Nat)"/>
    <property type="match status" value="1"/>
</dbReference>
<comment type="catalytic activity">
    <reaction evidence="11">
        <text>N-terminal L-seryl-[histone H4] + acetyl-CoA = N-terminal N(alpha)-acetyl-L-seryl-[histone H4] + CoA + H(+)</text>
        <dbReference type="Rhea" id="RHEA:50596"/>
        <dbReference type="Rhea" id="RHEA-COMP:12740"/>
        <dbReference type="Rhea" id="RHEA-COMP:12743"/>
        <dbReference type="ChEBI" id="CHEBI:15378"/>
        <dbReference type="ChEBI" id="CHEBI:57287"/>
        <dbReference type="ChEBI" id="CHEBI:57288"/>
        <dbReference type="ChEBI" id="CHEBI:64738"/>
        <dbReference type="ChEBI" id="CHEBI:83690"/>
        <dbReference type="EC" id="2.3.1.257"/>
    </reaction>
</comment>